<dbReference type="AlphaFoldDB" id="A0A090XES7"/>
<name>A0A090XES7_IXORI</name>
<proteinExistence type="evidence at transcript level"/>
<evidence type="ECO:0000256" key="2">
    <source>
        <dbReference type="SAM" id="Phobius"/>
    </source>
</evidence>
<keyword evidence="2" id="KW-1133">Transmembrane helix</keyword>
<reference evidence="3" key="1">
    <citation type="journal article" date="2015" name="PLoS Negl. Trop. Dis.">
        <title>Deep Sequencing Analysis of the Ixodes ricinus Haemocytome.</title>
        <authorList>
            <person name="Kotsyfakis M."/>
            <person name="Kopacek P."/>
            <person name="Franta Z."/>
            <person name="Pedra J.H."/>
            <person name="Ribeiro J.M."/>
        </authorList>
    </citation>
    <scope>NUCLEOTIDE SEQUENCE</scope>
</reference>
<evidence type="ECO:0000256" key="1">
    <source>
        <dbReference type="SAM" id="MobiDB-lite"/>
    </source>
</evidence>
<feature type="transmembrane region" description="Helical" evidence="2">
    <location>
        <begin position="12"/>
        <end position="34"/>
    </location>
</feature>
<keyword evidence="2" id="KW-0812">Transmembrane</keyword>
<keyword evidence="2" id="KW-0472">Membrane</keyword>
<sequence>MAGGGGAKVCWMLIWALLLIFVAFWVAGFVCLLVHPSLCSRGLRASRQGRGRHLAPWGPAAVLLRGQPGQRQGPERRHPVCLLRRKTRPTYDPGPWLPPFWKTTLPQTHGLLLKPPFPGPIDGNVWCSVLPYGLPGAPNFARTFPKKPRSSAGARDIGKVSK</sequence>
<accession>A0A090XES7</accession>
<dbReference type="EMBL" id="GBIH01001322">
    <property type="protein sequence ID" value="JAC93388.1"/>
    <property type="molecule type" value="mRNA"/>
</dbReference>
<protein>
    <submittedName>
        <fullName evidence="3">Putative secreted protein</fullName>
    </submittedName>
</protein>
<organism evidence="3">
    <name type="scientific">Ixodes ricinus</name>
    <name type="common">Common tick</name>
    <name type="synonym">Acarus ricinus</name>
    <dbReference type="NCBI Taxonomy" id="34613"/>
    <lineage>
        <taxon>Eukaryota</taxon>
        <taxon>Metazoa</taxon>
        <taxon>Ecdysozoa</taxon>
        <taxon>Arthropoda</taxon>
        <taxon>Chelicerata</taxon>
        <taxon>Arachnida</taxon>
        <taxon>Acari</taxon>
        <taxon>Parasitiformes</taxon>
        <taxon>Ixodida</taxon>
        <taxon>Ixodoidea</taxon>
        <taxon>Ixodidae</taxon>
        <taxon>Ixodinae</taxon>
        <taxon>Ixodes</taxon>
    </lineage>
</organism>
<evidence type="ECO:0000313" key="3">
    <source>
        <dbReference type="EMBL" id="JAC93388.1"/>
    </source>
</evidence>
<feature type="region of interest" description="Disordered" evidence="1">
    <location>
        <begin position="142"/>
        <end position="162"/>
    </location>
</feature>